<accession>B8GJQ8</accession>
<dbReference type="NCBIfam" id="NF003057">
    <property type="entry name" value="PRK03975.1-5"/>
    <property type="match status" value="1"/>
</dbReference>
<dbReference type="OrthoDB" id="17771at2157"/>
<evidence type="ECO:0000259" key="1">
    <source>
        <dbReference type="Pfam" id="PF04545"/>
    </source>
</evidence>
<protein>
    <submittedName>
        <fullName evidence="3">DNA binding protein, Tfx family</fullName>
    </submittedName>
</protein>
<dbReference type="KEGG" id="mpl:Mpal_0330"/>
<evidence type="ECO:0000259" key="2">
    <source>
        <dbReference type="Pfam" id="PF14601"/>
    </source>
</evidence>
<dbReference type="InterPro" id="IPR007630">
    <property type="entry name" value="RNA_pol_sigma70_r4"/>
</dbReference>
<dbReference type="Pfam" id="PF04545">
    <property type="entry name" value="Sigma70_r4"/>
    <property type="match status" value="1"/>
</dbReference>
<dbReference type="GO" id="GO:0003677">
    <property type="term" value="F:DNA binding"/>
    <property type="evidence" value="ECO:0007669"/>
    <property type="project" value="InterPro"/>
</dbReference>
<keyword evidence="4" id="KW-1185">Reference proteome</keyword>
<feature type="domain" description="RNA polymerase sigma-70 region 4" evidence="1">
    <location>
        <begin position="6"/>
        <end position="49"/>
    </location>
</feature>
<feature type="domain" description="DNA binding protein Tfx C-terminal" evidence="2">
    <location>
        <begin position="51"/>
        <end position="133"/>
    </location>
</feature>
<proteinExistence type="predicted"/>
<dbReference type="RefSeq" id="WP_012617031.1">
    <property type="nucleotide sequence ID" value="NC_011832.1"/>
</dbReference>
<dbReference type="NCBIfam" id="TIGR00721">
    <property type="entry name" value="tfx"/>
    <property type="match status" value="1"/>
</dbReference>
<evidence type="ECO:0000313" key="4">
    <source>
        <dbReference type="Proteomes" id="UP000002457"/>
    </source>
</evidence>
<dbReference type="Proteomes" id="UP000002457">
    <property type="component" value="Chromosome"/>
</dbReference>
<organism evidence="3 4">
    <name type="scientific">Methanosphaerula palustris (strain ATCC BAA-1556 / DSM 19958 / E1-9c)</name>
    <dbReference type="NCBI Taxonomy" id="521011"/>
    <lineage>
        <taxon>Archaea</taxon>
        <taxon>Methanobacteriati</taxon>
        <taxon>Methanobacteriota</taxon>
        <taxon>Stenosarchaea group</taxon>
        <taxon>Methanomicrobia</taxon>
        <taxon>Methanomicrobiales</taxon>
        <taxon>Methanoregulaceae</taxon>
        <taxon>Methanosphaerula</taxon>
    </lineage>
</organism>
<dbReference type="HOGENOM" id="CLU_125807_1_0_2"/>
<dbReference type="STRING" id="521011.Mpal_0330"/>
<dbReference type="eggNOG" id="arCOG04554">
    <property type="taxonomic scope" value="Archaea"/>
</dbReference>
<dbReference type="InterPro" id="IPR036657">
    <property type="entry name" value="Tfx_DNA-bd_sf_arc"/>
</dbReference>
<name>B8GJQ8_METPE</name>
<gene>
    <name evidence="3" type="ordered locus">Mpal_0330</name>
</gene>
<sequence length="134" mass="15524">MKEGLLTERQKEVLRYRKQGMTQQQIADIIETSKANVCTIEKSAMENIRRAKETLRFLYTLDAIALCTIPAGTDLLTVGPSIYKEAEKHQIKVKYDTLTLINRLRDSHPDQVRGRYIREEIGVYITQDGDLYFE</sequence>
<reference evidence="3 4" key="1">
    <citation type="journal article" date="2015" name="Genome Announc.">
        <title>Complete Genome Sequence of Methanosphaerula palustris E1-9CT, a Hydrogenotrophic Methanogen Isolated from a Minerotrophic Fen Peatland.</title>
        <authorList>
            <person name="Cadillo-Quiroz H."/>
            <person name="Browne P."/>
            <person name="Kyrpides N."/>
            <person name="Woyke T."/>
            <person name="Goodwin L."/>
            <person name="Detter C."/>
            <person name="Yavitt J.B."/>
            <person name="Zinder S.H."/>
        </authorList>
    </citation>
    <scope>NUCLEOTIDE SEQUENCE [LARGE SCALE GENOMIC DNA]</scope>
    <source>
        <strain evidence="4">ATCC BAA-1556 / DSM 19958 / E1-9c</strain>
    </source>
</reference>
<dbReference type="InterPro" id="IPR029291">
    <property type="entry name" value="Tfx_C"/>
</dbReference>
<dbReference type="SUPFAM" id="SSF89915">
    <property type="entry name" value="DNA-binding protein Tfx"/>
    <property type="match status" value="1"/>
</dbReference>
<dbReference type="InterPro" id="IPR004645">
    <property type="entry name" value="Tfx_DNA-bd_arc"/>
</dbReference>
<dbReference type="GO" id="GO:0006352">
    <property type="term" value="P:DNA-templated transcription initiation"/>
    <property type="evidence" value="ECO:0007669"/>
    <property type="project" value="InterPro"/>
</dbReference>
<dbReference type="Gene3D" id="3.30.1190.10">
    <property type="entry name" value="DNA-binding protein Tfx superfamily, archaea"/>
    <property type="match status" value="1"/>
</dbReference>
<dbReference type="EMBL" id="CP001338">
    <property type="protein sequence ID" value="ACL15712.1"/>
    <property type="molecule type" value="Genomic_DNA"/>
</dbReference>
<dbReference type="GO" id="GO:0003700">
    <property type="term" value="F:DNA-binding transcription factor activity"/>
    <property type="evidence" value="ECO:0007669"/>
    <property type="project" value="InterPro"/>
</dbReference>
<dbReference type="AlphaFoldDB" id="B8GJQ8"/>
<dbReference type="GeneID" id="7272631"/>
<evidence type="ECO:0000313" key="3">
    <source>
        <dbReference type="EMBL" id="ACL15712.1"/>
    </source>
</evidence>
<dbReference type="Pfam" id="PF14601">
    <property type="entry name" value="TFX_C"/>
    <property type="match status" value="1"/>
</dbReference>